<feature type="compositionally biased region" description="Basic residues" evidence="1">
    <location>
        <begin position="1"/>
        <end position="12"/>
    </location>
</feature>
<dbReference type="Pfam" id="PF13391">
    <property type="entry name" value="HNH_2"/>
    <property type="match status" value="1"/>
</dbReference>
<dbReference type="EMBL" id="PDNB01000130">
    <property type="protein sequence ID" value="PGH04983.1"/>
    <property type="molecule type" value="Genomic_DNA"/>
</dbReference>
<comment type="caution">
    <text evidence="3">The sequence shown here is derived from an EMBL/GenBank/DDBJ whole genome shotgun (WGS) entry which is preliminary data.</text>
</comment>
<evidence type="ECO:0000313" key="3">
    <source>
        <dbReference type="EMBL" id="PGH04983.1"/>
    </source>
</evidence>
<name>A0A2B7X876_9EURO</name>
<protein>
    <recommendedName>
        <fullName evidence="2">HNH nuclease domain-containing protein</fullName>
    </recommendedName>
</protein>
<feature type="domain" description="HNH nuclease" evidence="2">
    <location>
        <begin position="169"/>
        <end position="251"/>
    </location>
</feature>
<dbReference type="AlphaFoldDB" id="A0A2B7X876"/>
<dbReference type="OrthoDB" id="4178423at2759"/>
<evidence type="ECO:0000259" key="2">
    <source>
        <dbReference type="Pfam" id="PF13391"/>
    </source>
</evidence>
<organism evidence="3 4">
    <name type="scientific">Helicocarpus griseus UAMH5409</name>
    <dbReference type="NCBI Taxonomy" id="1447875"/>
    <lineage>
        <taxon>Eukaryota</taxon>
        <taxon>Fungi</taxon>
        <taxon>Dikarya</taxon>
        <taxon>Ascomycota</taxon>
        <taxon>Pezizomycotina</taxon>
        <taxon>Eurotiomycetes</taxon>
        <taxon>Eurotiomycetidae</taxon>
        <taxon>Onygenales</taxon>
        <taxon>Ajellomycetaceae</taxon>
        <taxon>Helicocarpus</taxon>
    </lineage>
</organism>
<feature type="compositionally biased region" description="Polar residues" evidence="1">
    <location>
        <begin position="38"/>
        <end position="48"/>
    </location>
</feature>
<reference evidence="3 4" key="1">
    <citation type="submission" date="2017-10" db="EMBL/GenBank/DDBJ databases">
        <title>Comparative genomics in systemic dimorphic fungi from Ajellomycetaceae.</title>
        <authorList>
            <person name="Munoz J.F."/>
            <person name="Mcewen J.G."/>
            <person name="Clay O.K."/>
            <person name="Cuomo C.A."/>
        </authorList>
    </citation>
    <scope>NUCLEOTIDE SEQUENCE [LARGE SCALE GENOMIC DNA]</scope>
    <source>
        <strain evidence="3 4">UAMH5409</strain>
    </source>
</reference>
<keyword evidence="4" id="KW-1185">Reference proteome</keyword>
<evidence type="ECO:0000256" key="1">
    <source>
        <dbReference type="SAM" id="MobiDB-lite"/>
    </source>
</evidence>
<proteinExistence type="predicted"/>
<dbReference type="Proteomes" id="UP000223968">
    <property type="component" value="Unassembled WGS sequence"/>
</dbReference>
<evidence type="ECO:0000313" key="4">
    <source>
        <dbReference type="Proteomes" id="UP000223968"/>
    </source>
</evidence>
<sequence>MASKESKRKRSTSPKPSTRNSTRFAAARLEEADPKPGPSSTTRGSLPPSTELGDENCEVLCIRAADRVNKCIPADRKHDSKLTPTPLALLEWLPDGGKIFLSRDILATDNDDDLHNVFWNVVTGLLSPMTNTSGRIPVSGFADEERENDAEAVFTKFRKTCLERDDYKCVVTKRMDTEHWENLGEPSDMPFGDLKAAHIIPFMYSSWNYRPTSSINVSNAWKFFYRCFPDTRRVGMSAEDINDSSNGIMIRT</sequence>
<accession>A0A2B7X876</accession>
<dbReference type="STRING" id="1447875.A0A2B7X876"/>
<feature type="region of interest" description="Disordered" evidence="1">
    <location>
        <begin position="1"/>
        <end position="51"/>
    </location>
</feature>
<gene>
    <name evidence="3" type="ORF">AJ79_06940</name>
</gene>
<dbReference type="InterPro" id="IPR003615">
    <property type="entry name" value="HNH_nuc"/>
</dbReference>